<keyword evidence="2" id="KW-1133">Transmembrane helix</keyword>
<protein>
    <submittedName>
        <fullName evidence="3">Uncharacterized protein</fullName>
    </submittedName>
</protein>
<feature type="compositionally biased region" description="Pro residues" evidence="1">
    <location>
        <begin position="90"/>
        <end position="102"/>
    </location>
</feature>
<evidence type="ECO:0000256" key="1">
    <source>
        <dbReference type="SAM" id="MobiDB-lite"/>
    </source>
</evidence>
<feature type="region of interest" description="Disordered" evidence="1">
    <location>
        <begin position="73"/>
        <end position="155"/>
    </location>
</feature>
<dbReference type="EMBL" id="CM000584">
    <property type="protein sequence ID" value="EWG46536.1"/>
    <property type="molecule type" value="Genomic_DNA"/>
</dbReference>
<dbReference type="KEGG" id="fvr:FVEG_15973"/>
<dbReference type="AlphaFoldDB" id="W7M693"/>
<proteinExistence type="predicted"/>
<accession>W7M693</accession>
<dbReference type="RefSeq" id="XP_018752727.1">
    <property type="nucleotide sequence ID" value="XM_018905201.1"/>
</dbReference>
<dbReference type="EMBL" id="DS022249">
    <property type="protein sequence ID" value="EWG46536.1"/>
    <property type="molecule type" value="Genomic_DNA"/>
</dbReference>
<keyword evidence="2" id="KW-0472">Membrane</keyword>
<evidence type="ECO:0000256" key="2">
    <source>
        <dbReference type="SAM" id="Phobius"/>
    </source>
</evidence>
<dbReference type="GeneID" id="30072849"/>
<evidence type="ECO:0000313" key="4">
    <source>
        <dbReference type="Proteomes" id="UP000009096"/>
    </source>
</evidence>
<organism evidence="3 4">
    <name type="scientific">Gibberella moniliformis (strain M3125 / FGSC 7600)</name>
    <name type="common">Maize ear and stalk rot fungus</name>
    <name type="synonym">Fusarium verticillioides</name>
    <dbReference type="NCBI Taxonomy" id="334819"/>
    <lineage>
        <taxon>Eukaryota</taxon>
        <taxon>Fungi</taxon>
        <taxon>Dikarya</taxon>
        <taxon>Ascomycota</taxon>
        <taxon>Pezizomycotina</taxon>
        <taxon>Sordariomycetes</taxon>
        <taxon>Hypocreomycetidae</taxon>
        <taxon>Hypocreales</taxon>
        <taxon>Nectriaceae</taxon>
        <taxon>Fusarium</taxon>
        <taxon>Fusarium fujikuroi species complex</taxon>
    </lineage>
</organism>
<evidence type="ECO:0000313" key="3">
    <source>
        <dbReference type="EMBL" id="EWG46536.1"/>
    </source>
</evidence>
<sequence>MAAIHALFALIGVIPLAYLTWRFFKRSANRRGADVEEYTGGFHELGSLPQGLHILSEHQPSLKAQALPLPKPLLLSGSKNNEPSPEAYLLPPPPSLPLPKPPLLSGSGNNEPSLGVSYQRVQPQPLSVRPLPPLPGSENDKQLNKLPPCLKPLQINTTSPPMTRFTFRPENESSLQAQSQIPPAVKPRPHHPLINCVLVIPTPLILELKGIGKELPLLVARGLAQIHASTRSKSEVPPLACIIYHKMTAKEDLLAWEEFPMHEVASENPEELWREIKEKARKELRKFLPRLSK</sequence>
<name>W7M693_GIBM7</name>
<dbReference type="VEuPathDB" id="FungiDB:FVEG_15973"/>
<feature type="transmembrane region" description="Helical" evidence="2">
    <location>
        <begin position="6"/>
        <end position="24"/>
    </location>
</feature>
<gene>
    <name evidence="3" type="ORF">FVEG_15973</name>
</gene>
<keyword evidence="4" id="KW-1185">Reference proteome</keyword>
<keyword evidence="2" id="KW-0812">Transmembrane</keyword>
<dbReference type="Proteomes" id="UP000009096">
    <property type="component" value="Chromosome 7"/>
</dbReference>
<reference evidence="3 4" key="1">
    <citation type="journal article" date="2010" name="Nature">
        <title>Comparative genomics reveals mobile pathogenicity chromosomes in Fusarium.</title>
        <authorList>
            <person name="Ma L.J."/>
            <person name="van der Does H.C."/>
            <person name="Borkovich K.A."/>
            <person name="Coleman J.J."/>
            <person name="Daboussi M.J."/>
            <person name="Di Pietro A."/>
            <person name="Dufresne M."/>
            <person name="Freitag M."/>
            <person name="Grabherr M."/>
            <person name="Henrissat B."/>
            <person name="Houterman P.M."/>
            <person name="Kang S."/>
            <person name="Shim W.B."/>
            <person name="Woloshuk C."/>
            <person name="Xie X."/>
            <person name="Xu J.R."/>
            <person name="Antoniw J."/>
            <person name="Baker S.E."/>
            <person name="Bluhm B.H."/>
            <person name="Breakspear A."/>
            <person name="Brown D.W."/>
            <person name="Butchko R.A."/>
            <person name="Chapman S."/>
            <person name="Coulson R."/>
            <person name="Coutinho P.M."/>
            <person name="Danchin E.G."/>
            <person name="Diener A."/>
            <person name="Gale L.R."/>
            <person name="Gardiner D.M."/>
            <person name="Goff S."/>
            <person name="Hammond-Kosack K.E."/>
            <person name="Hilburn K."/>
            <person name="Hua-Van A."/>
            <person name="Jonkers W."/>
            <person name="Kazan K."/>
            <person name="Kodira C.D."/>
            <person name="Koehrsen M."/>
            <person name="Kumar L."/>
            <person name="Lee Y.H."/>
            <person name="Li L."/>
            <person name="Manners J.M."/>
            <person name="Miranda-Saavedra D."/>
            <person name="Mukherjee M."/>
            <person name="Park G."/>
            <person name="Park J."/>
            <person name="Park S.Y."/>
            <person name="Proctor R.H."/>
            <person name="Regev A."/>
            <person name="Ruiz-Roldan M.C."/>
            <person name="Sain D."/>
            <person name="Sakthikumar S."/>
            <person name="Sykes S."/>
            <person name="Schwartz D.C."/>
            <person name="Turgeon B.G."/>
            <person name="Wapinski I."/>
            <person name="Yoder O."/>
            <person name="Young S."/>
            <person name="Zeng Q."/>
            <person name="Zhou S."/>
            <person name="Galagan J."/>
            <person name="Cuomo C.A."/>
            <person name="Kistler H.C."/>
            <person name="Rep M."/>
        </authorList>
    </citation>
    <scope>NUCLEOTIDE SEQUENCE [LARGE SCALE GENOMIC DNA]</scope>
    <source>
        <strain evidence="4">M3125 / FGSC 7600</strain>
    </source>
</reference>